<dbReference type="InterPro" id="IPR039455">
    <property type="entry name" value="EPFL"/>
</dbReference>
<protein>
    <recommendedName>
        <fullName evidence="7">Epidermal patterning factor-like protein</fullName>
    </recommendedName>
</protein>
<evidence type="ECO:0000256" key="5">
    <source>
        <dbReference type="ARBA" id="ARBA00022729"/>
    </source>
</evidence>
<dbReference type="PANTHER" id="PTHR33109:SF4">
    <property type="entry name" value="EPIDERMAL PATTERNING FACTOR-LIKE PROTEIN 6"/>
    <property type="match status" value="1"/>
</dbReference>
<name>A0AAN9LU26_PHACN</name>
<evidence type="ECO:0000256" key="4">
    <source>
        <dbReference type="ARBA" id="ARBA00022525"/>
    </source>
</evidence>
<evidence type="ECO:0000256" key="1">
    <source>
        <dbReference type="ARBA" id="ARBA00004613"/>
    </source>
</evidence>
<dbReference type="PANTHER" id="PTHR33109">
    <property type="entry name" value="EPIDERMAL PATTERNING FACTOR-LIKE PROTEIN 4"/>
    <property type="match status" value="1"/>
</dbReference>
<evidence type="ECO:0000313" key="9">
    <source>
        <dbReference type="EMBL" id="KAK7341816.1"/>
    </source>
</evidence>
<feature type="compositionally biased region" description="Low complexity" evidence="8">
    <location>
        <begin position="31"/>
        <end position="44"/>
    </location>
</feature>
<evidence type="ECO:0000256" key="8">
    <source>
        <dbReference type="SAM" id="MobiDB-lite"/>
    </source>
</evidence>
<keyword evidence="5 7" id="KW-0732">Signal</keyword>
<accession>A0AAN9LU26</accession>
<keyword evidence="4 7" id="KW-0964">Secreted</keyword>
<feature type="region of interest" description="Disordered" evidence="8">
    <location>
        <begin position="31"/>
        <end position="54"/>
    </location>
</feature>
<feature type="chain" id="PRO_5042670234" description="Epidermal patterning factor-like protein" evidence="7">
    <location>
        <begin position="30"/>
        <end position="137"/>
    </location>
</feature>
<gene>
    <name evidence="9" type="ORF">VNO80_24755</name>
</gene>
<comment type="similarity">
    <text evidence="2 7">Belongs to the plant cysteine rich small secretory peptide family. Epidermal patterning factor subfamily.</text>
</comment>
<evidence type="ECO:0000256" key="3">
    <source>
        <dbReference type="ARBA" id="ARBA00022473"/>
    </source>
</evidence>
<dbReference type="Pfam" id="PF17181">
    <property type="entry name" value="EPF"/>
    <property type="match status" value="1"/>
</dbReference>
<dbReference type="AlphaFoldDB" id="A0AAN9LU26"/>
<comment type="function">
    <text evidence="7">Controls stomatal patterning.</text>
</comment>
<keyword evidence="6" id="KW-1015">Disulfide bond</keyword>
<dbReference type="GO" id="GO:0010052">
    <property type="term" value="P:guard cell differentiation"/>
    <property type="evidence" value="ECO:0007669"/>
    <property type="project" value="UniProtKB-UniRule"/>
</dbReference>
<evidence type="ECO:0000256" key="7">
    <source>
        <dbReference type="RuleBase" id="RU367102"/>
    </source>
</evidence>
<sequence length="137" mass="15081">MFTTLKQTHLCRNVFFLFLLCTLIFSSSAASSKDSESGESLKSSTGGAMSRPPNCISRCEKCTPCKPILVATPPAAAPHQTDSASRRPHGYYPLVWKCTSQSGTVSLLWSNPVLLFYELCFSPMRNSLQRSESSSMF</sequence>
<dbReference type="Proteomes" id="UP001374584">
    <property type="component" value="Unassembled WGS sequence"/>
</dbReference>
<comment type="subcellular location">
    <subcellularLocation>
        <location evidence="1 7">Secreted</location>
    </subcellularLocation>
</comment>
<reference evidence="9 10" key="1">
    <citation type="submission" date="2024-01" db="EMBL/GenBank/DDBJ databases">
        <title>The genomes of 5 underutilized Papilionoideae crops provide insights into root nodulation and disease resistanc.</title>
        <authorList>
            <person name="Jiang F."/>
        </authorList>
    </citation>
    <scope>NUCLEOTIDE SEQUENCE [LARGE SCALE GENOMIC DNA]</scope>
    <source>
        <strain evidence="9">JINMINGXINNONG_FW02</strain>
        <tissue evidence="9">Leaves</tissue>
    </source>
</reference>
<feature type="signal peptide" evidence="7">
    <location>
        <begin position="1"/>
        <end position="29"/>
    </location>
</feature>
<evidence type="ECO:0000313" key="10">
    <source>
        <dbReference type="Proteomes" id="UP001374584"/>
    </source>
</evidence>
<organism evidence="9 10">
    <name type="scientific">Phaseolus coccineus</name>
    <name type="common">Scarlet runner bean</name>
    <name type="synonym">Phaseolus multiflorus</name>
    <dbReference type="NCBI Taxonomy" id="3886"/>
    <lineage>
        <taxon>Eukaryota</taxon>
        <taxon>Viridiplantae</taxon>
        <taxon>Streptophyta</taxon>
        <taxon>Embryophyta</taxon>
        <taxon>Tracheophyta</taxon>
        <taxon>Spermatophyta</taxon>
        <taxon>Magnoliopsida</taxon>
        <taxon>eudicotyledons</taxon>
        <taxon>Gunneridae</taxon>
        <taxon>Pentapetalae</taxon>
        <taxon>rosids</taxon>
        <taxon>fabids</taxon>
        <taxon>Fabales</taxon>
        <taxon>Fabaceae</taxon>
        <taxon>Papilionoideae</taxon>
        <taxon>50 kb inversion clade</taxon>
        <taxon>NPAAA clade</taxon>
        <taxon>indigoferoid/millettioid clade</taxon>
        <taxon>Phaseoleae</taxon>
        <taxon>Phaseolus</taxon>
    </lineage>
</organism>
<keyword evidence="3 7" id="KW-0217">Developmental protein</keyword>
<evidence type="ECO:0000256" key="2">
    <source>
        <dbReference type="ARBA" id="ARBA00008127"/>
    </source>
</evidence>
<keyword evidence="10" id="KW-1185">Reference proteome</keyword>
<proteinExistence type="inferred from homology"/>
<comment type="caution">
    <text evidence="9">The sequence shown here is derived from an EMBL/GenBank/DDBJ whole genome shotgun (WGS) entry which is preliminary data.</text>
</comment>
<evidence type="ECO:0000256" key="6">
    <source>
        <dbReference type="ARBA" id="ARBA00023157"/>
    </source>
</evidence>
<dbReference type="GO" id="GO:0005576">
    <property type="term" value="C:extracellular region"/>
    <property type="evidence" value="ECO:0007669"/>
    <property type="project" value="UniProtKB-SubCell"/>
</dbReference>
<dbReference type="EMBL" id="JAYMYR010000009">
    <property type="protein sequence ID" value="KAK7341816.1"/>
    <property type="molecule type" value="Genomic_DNA"/>
</dbReference>